<evidence type="ECO:0000313" key="3">
    <source>
        <dbReference type="Proteomes" id="UP001174691"/>
    </source>
</evidence>
<comment type="caution">
    <text evidence="2">The sequence shown here is derived from an EMBL/GenBank/DDBJ whole genome shotgun (WGS) entry which is preliminary data.</text>
</comment>
<dbReference type="AlphaFoldDB" id="A0AA38R1M9"/>
<dbReference type="Proteomes" id="UP001174691">
    <property type="component" value="Unassembled WGS sequence"/>
</dbReference>
<gene>
    <name evidence="2" type="ORF">NKR19_g9943</name>
</gene>
<reference evidence="2" key="1">
    <citation type="submission" date="2022-07" db="EMBL/GenBank/DDBJ databases">
        <title>Fungi with potential for degradation of polypropylene.</title>
        <authorList>
            <person name="Gostincar C."/>
        </authorList>
    </citation>
    <scope>NUCLEOTIDE SEQUENCE</scope>
    <source>
        <strain evidence="2">EXF-13287</strain>
    </source>
</reference>
<sequence>MTAVYHKPAKPSDHHSYGIMSDSPRRSSTSSFSSTDDDDMIAPCPSEKKEARRIHAEHLATTAAPSQQARPPQTERPKSWRNETSHFSPLSGDTDDTDPTALWRTMLAIQRAFGCYNSARMRAAIEMGDDQDVPVPSKTCLDLLNDSIAQLPEEARRQLDDFLSNESGSRRRSSSSWKHRLLHGPS</sequence>
<accession>A0AA38R1M9</accession>
<feature type="region of interest" description="Disordered" evidence="1">
    <location>
        <begin position="159"/>
        <end position="186"/>
    </location>
</feature>
<evidence type="ECO:0000256" key="1">
    <source>
        <dbReference type="SAM" id="MobiDB-lite"/>
    </source>
</evidence>
<dbReference type="EMBL" id="JANBVN010000276">
    <property type="protein sequence ID" value="KAJ9130306.1"/>
    <property type="molecule type" value="Genomic_DNA"/>
</dbReference>
<protein>
    <submittedName>
        <fullName evidence="2">Uncharacterized protein</fullName>
    </submittedName>
</protein>
<organism evidence="2 3">
    <name type="scientific">Coniochaeta hoffmannii</name>
    <dbReference type="NCBI Taxonomy" id="91930"/>
    <lineage>
        <taxon>Eukaryota</taxon>
        <taxon>Fungi</taxon>
        <taxon>Dikarya</taxon>
        <taxon>Ascomycota</taxon>
        <taxon>Pezizomycotina</taxon>
        <taxon>Sordariomycetes</taxon>
        <taxon>Sordariomycetidae</taxon>
        <taxon>Coniochaetales</taxon>
        <taxon>Coniochaetaceae</taxon>
        <taxon>Coniochaeta</taxon>
    </lineage>
</organism>
<feature type="compositionally biased region" description="Basic residues" evidence="1">
    <location>
        <begin position="170"/>
        <end position="186"/>
    </location>
</feature>
<feature type="compositionally biased region" description="Basic and acidic residues" evidence="1">
    <location>
        <begin position="46"/>
        <end position="58"/>
    </location>
</feature>
<feature type="region of interest" description="Disordered" evidence="1">
    <location>
        <begin position="1"/>
        <end position="98"/>
    </location>
</feature>
<keyword evidence="3" id="KW-1185">Reference proteome</keyword>
<feature type="compositionally biased region" description="Basic and acidic residues" evidence="1">
    <location>
        <begin position="73"/>
        <end position="84"/>
    </location>
</feature>
<name>A0AA38R1M9_9PEZI</name>
<proteinExistence type="predicted"/>
<evidence type="ECO:0000313" key="2">
    <source>
        <dbReference type="EMBL" id="KAJ9130306.1"/>
    </source>
</evidence>